<dbReference type="Proteomes" id="UP001527925">
    <property type="component" value="Unassembled WGS sequence"/>
</dbReference>
<feature type="region of interest" description="Disordered" evidence="7">
    <location>
        <begin position="247"/>
        <end position="273"/>
    </location>
</feature>
<dbReference type="Gene3D" id="3.40.630.10">
    <property type="entry name" value="Zn peptidases"/>
    <property type="match status" value="1"/>
</dbReference>
<feature type="transmembrane region" description="Helical" evidence="8">
    <location>
        <begin position="74"/>
        <end position="94"/>
    </location>
</feature>
<dbReference type="EC" id="3.4.-.-" evidence="6"/>
<dbReference type="InterPro" id="IPR007484">
    <property type="entry name" value="Peptidase_M28"/>
</dbReference>
<evidence type="ECO:0000313" key="10">
    <source>
        <dbReference type="EMBL" id="KAL2919209.1"/>
    </source>
</evidence>
<evidence type="ECO:0000256" key="5">
    <source>
        <dbReference type="ARBA" id="ARBA00022833"/>
    </source>
</evidence>
<accession>A0ABR4NI53</accession>
<comment type="similarity">
    <text evidence="2">Belongs to the peptidase M28 family. M28B subfamily.</text>
</comment>
<evidence type="ECO:0000256" key="6">
    <source>
        <dbReference type="RuleBase" id="RU361240"/>
    </source>
</evidence>
<evidence type="ECO:0000259" key="9">
    <source>
        <dbReference type="Pfam" id="PF04389"/>
    </source>
</evidence>
<evidence type="ECO:0000256" key="4">
    <source>
        <dbReference type="ARBA" id="ARBA00022801"/>
    </source>
</evidence>
<dbReference type="Pfam" id="PF04389">
    <property type="entry name" value="Peptidase_M28"/>
    <property type="match status" value="1"/>
</dbReference>
<protein>
    <recommendedName>
        <fullName evidence="6">Peptide hydrolase</fullName>
        <ecNumber evidence="6">3.4.-.-</ecNumber>
    </recommendedName>
</protein>
<proteinExistence type="inferred from homology"/>
<keyword evidence="5 6" id="KW-0862">Zinc</keyword>
<dbReference type="InterPro" id="IPR045175">
    <property type="entry name" value="M28_fam"/>
</dbReference>
<evidence type="ECO:0000256" key="1">
    <source>
        <dbReference type="ARBA" id="ARBA00001947"/>
    </source>
</evidence>
<reference evidence="10 11" key="1">
    <citation type="submission" date="2023-09" db="EMBL/GenBank/DDBJ databases">
        <title>Pangenome analysis of Batrachochytrium dendrobatidis and related Chytrids.</title>
        <authorList>
            <person name="Yacoub M.N."/>
            <person name="Stajich J.E."/>
            <person name="James T.Y."/>
        </authorList>
    </citation>
    <scope>NUCLEOTIDE SEQUENCE [LARGE SCALE GENOMIC DNA]</scope>
    <source>
        <strain evidence="10 11">JEL0888</strain>
    </source>
</reference>
<keyword evidence="4 6" id="KW-0378">Hydrolase</keyword>
<evidence type="ECO:0000256" key="3">
    <source>
        <dbReference type="ARBA" id="ARBA00022670"/>
    </source>
</evidence>
<evidence type="ECO:0000256" key="8">
    <source>
        <dbReference type="SAM" id="Phobius"/>
    </source>
</evidence>
<feature type="domain" description="Peptidase M28" evidence="9">
    <location>
        <begin position="469"/>
        <end position="687"/>
    </location>
</feature>
<keyword evidence="11" id="KW-1185">Reference proteome</keyword>
<keyword evidence="6" id="KW-0479">Metal-binding</keyword>
<dbReference type="PANTHER" id="PTHR12147">
    <property type="entry name" value="METALLOPEPTIDASE M28 FAMILY MEMBER"/>
    <property type="match status" value="1"/>
</dbReference>
<keyword evidence="8" id="KW-0812">Transmembrane</keyword>
<comment type="caution">
    <text evidence="10">The sequence shown here is derived from an EMBL/GenBank/DDBJ whole genome shotgun (WGS) entry which is preliminary data.</text>
</comment>
<gene>
    <name evidence="10" type="ORF">HK105_200852</name>
</gene>
<keyword evidence="8" id="KW-1133">Transmembrane helix</keyword>
<comment type="cofactor">
    <cofactor evidence="1">
        <name>Zn(2+)</name>
        <dbReference type="ChEBI" id="CHEBI:29105"/>
    </cofactor>
</comment>
<sequence length="715" mass="75814">MGNPQLEADAARAPLLPRYSHAADGCPHTALSCEAAATTAKAPSPAALARMSDAPPPSRCPVARLHRAARSQPLVLATVAVLAVVAVAVANGLAGASGVCVPARLAPLLPGLLPSCKASPPGPLLSPSAAEVVASLAELERIADKHGGSRSVATGHNATVDHLLARLAPFNSSLRVWTEDVKLKAQVDHRPPQLSLFDFVTIPSSRRGKPPVKRRGPELAFAPHVDVAVIPGSGSAAVVEGLLNMVSTCDPDQDRPPRKGKKGNGKDKNQDDDVDWVAVVGPRRSPGCAPCDRLVLAAKLGYKAAIVYSNPGGLRGYPRSLPPSPIACARNEAFSKHIAKMGVVSVSDAAAFRLLERLGERPSTVSLPIKKAASLNKDDDGDEDKVDLAAVDAALARMHAERGGDEDLIHDLARSTMHMVAPIKDEVPVSHAFEDIDVLPRSVGSKRLNVEARIDLDVRSSFETIVSRNVLAESIAGREDSIVIFGSHLDSVPAGPGVNDDGSGAMATLELARAFHESPLAQSTAQKIRFAWWTGEEIGLLGSFAYVNDLRANNPSLLAHHKANIDTDMIASPNFVRGIWDGSAIQNETVRRRCKTLHDLFNSWFRSKSLPTTPFPFNGRSDFEPFLLAGIPASGVITGEDEVKTPESAEVFGGIAGMVLDPCYHQDCDRLESIRGPGMTILRENLAALGHVLETLATAEDLEGLLERGVGPIEE</sequence>
<keyword evidence="3 6" id="KW-0645">Protease</keyword>
<evidence type="ECO:0000313" key="11">
    <source>
        <dbReference type="Proteomes" id="UP001527925"/>
    </source>
</evidence>
<dbReference type="PANTHER" id="PTHR12147:SF26">
    <property type="entry name" value="PEPTIDASE M28 DOMAIN-CONTAINING PROTEIN"/>
    <property type="match status" value="1"/>
</dbReference>
<evidence type="ECO:0000256" key="2">
    <source>
        <dbReference type="ARBA" id="ARBA00005634"/>
    </source>
</evidence>
<dbReference type="EMBL" id="JADGIZ020000003">
    <property type="protein sequence ID" value="KAL2919209.1"/>
    <property type="molecule type" value="Genomic_DNA"/>
</dbReference>
<evidence type="ECO:0000256" key="7">
    <source>
        <dbReference type="SAM" id="MobiDB-lite"/>
    </source>
</evidence>
<dbReference type="SUPFAM" id="SSF53187">
    <property type="entry name" value="Zn-dependent exopeptidases"/>
    <property type="match status" value="1"/>
</dbReference>
<keyword evidence="8" id="KW-0472">Membrane</keyword>
<organism evidence="10 11">
    <name type="scientific">Polyrhizophydium stewartii</name>
    <dbReference type="NCBI Taxonomy" id="2732419"/>
    <lineage>
        <taxon>Eukaryota</taxon>
        <taxon>Fungi</taxon>
        <taxon>Fungi incertae sedis</taxon>
        <taxon>Chytridiomycota</taxon>
        <taxon>Chytridiomycota incertae sedis</taxon>
        <taxon>Chytridiomycetes</taxon>
        <taxon>Rhizophydiales</taxon>
        <taxon>Rhizophydiales incertae sedis</taxon>
        <taxon>Polyrhizophydium</taxon>
    </lineage>
</organism>
<name>A0ABR4NI53_9FUNG</name>